<dbReference type="InterPro" id="IPR019546">
    <property type="entry name" value="TAT_signal_bac_arc"/>
</dbReference>
<dbReference type="RefSeq" id="WP_311941656.1">
    <property type="nucleotide sequence ID" value="NZ_JAVSCK010000004.1"/>
</dbReference>
<organism evidence="2 3">
    <name type="scientific">Hwangdonia seohaensis</name>
    <dbReference type="NCBI Taxonomy" id="1240727"/>
    <lineage>
        <taxon>Bacteria</taxon>
        <taxon>Pseudomonadati</taxon>
        <taxon>Bacteroidota</taxon>
        <taxon>Flavobacteriia</taxon>
        <taxon>Flavobacteriales</taxon>
        <taxon>Flavobacteriaceae</taxon>
        <taxon>Hwangdonia</taxon>
    </lineage>
</organism>
<dbReference type="Proteomes" id="UP001597163">
    <property type="component" value="Unassembled WGS sequence"/>
</dbReference>
<dbReference type="SUPFAM" id="SSF51735">
    <property type="entry name" value="NAD(P)-binding Rossmann-fold domains"/>
    <property type="match status" value="1"/>
</dbReference>
<evidence type="ECO:0000313" key="3">
    <source>
        <dbReference type="Proteomes" id="UP001597163"/>
    </source>
</evidence>
<evidence type="ECO:0000313" key="2">
    <source>
        <dbReference type="EMBL" id="MFD1163353.1"/>
    </source>
</evidence>
<protein>
    <submittedName>
        <fullName evidence="2">NAD-dependent epimerase/dehydratase family protein</fullName>
    </submittedName>
</protein>
<dbReference type="PANTHER" id="PTHR43245">
    <property type="entry name" value="BIFUNCTIONAL POLYMYXIN RESISTANCE PROTEIN ARNA"/>
    <property type="match status" value="1"/>
</dbReference>
<dbReference type="InterPro" id="IPR050177">
    <property type="entry name" value="Lipid_A_modif_metabolic_enz"/>
</dbReference>
<dbReference type="EMBL" id="JBHTLJ010000004">
    <property type="protein sequence ID" value="MFD1163353.1"/>
    <property type="molecule type" value="Genomic_DNA"/>
</dbReference>
<keyword evidence="3" id="KW-1185">Reference proteome</keyword>
<dbReference type="Pfam" id="PF01370">
    <property type="entry name" value="Epimerase"/>
    <property type="match status" value="1"/>
</dbReference>
<sequence length="383" mass="43585">MENSKSRRDFIKKSTAAGIAIPLLASNLLACNSNVSSKKLKILILGGTSFLGPHQITYALKRGHSVSIFTRGKTKSTVHKELFNQVEHLIGDRNDNLKALEQGAWDLVIDNSGRQVKWTKDTANLLKDRAKLYLYTSSTGVYYPYLGDHITENTTTLTEAPETFGHKYEKLEYDYGVMKTNSENETIKAFGKERSIIVRPTYMFGPGDKTNRFIHWPIRLAKGGEILVPGKKEDPVQYIDVRDVAEFMIRLAEQKHTGIYNAVGPKEKQTMVEFVNEAKETFPKNATITNIDDYTFLEENGINYLVPWIPSVGKNYGSARISNTKSRAAGLTFRNLKTSIKDMYDWWYSDALTNEQRVEYEKNPKTLLNTEQDILKAWNTLKM</sequence>
<evidence type="ECO:0000259" key="1">
    <source>
        <dbReference type="Pfam" id="PF01370"/>
    </source>
</evidence>
<name>A0ABW3REC7_9FLAO</name>
<dbReference type="PROSITE" id="PS51318">
    <property type="entry name" value="TAT"/>
    <property type="match status" value="1"/>
</dbReference>
<dbReference type="InterPro" id="IPR006311">
    <property type="entry name" value="TAT_signal"/>
</dbReference>
<dbReference type="InterPro" id="IPR001509">
    <property type="entry name" value="Epimerase_deHydtase"/>
</dbReference>
<dbReference type="PANTHER" id="PTHR43245:SF13">
    <property type="entry name" value="UDP-D-APIOSE_UDP-D-XYLOSE SYNTHASE 2"/>
    <property type="match status" value="1"/>
</dbReference>
<feature type="domain" description="NAD-dependent epimerase/dehydratase" evidence="1">
    <location>
        <begin position="42"/>
        <end position="261"/>
    </location>
</feature>
<reference evidence="3" key="1">
    <citation type="journal article" date="2019" name="Int. J. Syst. Evol. Microbiol.">
        <title>The Global Catalogue of Microorganisms (GCM) 10K type strain sequencing project: providing services to taxonomists for standard genome sequencing and annotation.</title>
        <authorList>
            <consortium name="The Broad Institute Genomics Platform"/>
            <consortium name="The Broad Institute Genome Sequencing Center for Infectious Disease"/>
            <person name="Wu L."/>
            <person name="Ma J."/>
        </authorList>
    </citation>
    <scope>NUCLEOTIDE SEQUENCE [LARGE SCALE GENOMIC DNA]</scope>
    <source>
        <strain evidence="3">CCUG 63246</strain>
    </source>
</reference>
<gene>
    <name evidence="2" type="ORF">ACFQ2E_13035</name>
</gene>
<proteinExistence type="predicted"/>
<dbReference type="Gene3D" id="3.40.50.720">
    <property type="entry name" value="NAD(P)-binding Rossmann-like Domain"/>
    <property type="match status" value="1"/>
</dbReference>
<accession>A0ABW3REC7</accession>
<comment type="caution">
    <text evidence="2">The sequence shown here is derived from an EMBL/GenBank/DDBJ whole genome shotgun (WGS) entry which is preliminary data.</text>
</comment>
<dbReference type="NCBIfam" id="TIGR01409">
    <property type="entry name" value="TAT_signal_seq"/>
    <property type="match status" value="1"/>
</dbReference>
<dbReference type="InterPro" id="IPR036291">
    <property type="entry name" value="NAD(P)-bd_dom_sf"/>
</dbReference>